<accession>A0ABS9KFI1</accession>
<dbReference type="Pfam" id="PF13561">
    <property type="entry name" value="adh_short_C2"/>
    <property type="match status" value="1"/>
</dbReference>
<evidence type="ECO:0000313" key="3">
    <source>
        <dbReference type="EMBL" id="MCG2589606.1"/>
    </source>
</evidence>
<evidence type="ECO:0000313" key="4">
    <source>
        <dbReference type="Proteomes" id="UP001165366"/>
    </source>
</evidence>
<dbReference type="EMBL" id="JAKLWS010000018">
    <property type="protein sequence ID" value="MCG2589606.1"/>
    <property type="molecule type" value="Genomic_DNA"/>
</dbReference>
<reference evidence="3" key="2">
    <citation type="submission" date="2024-05" db="EMBL/GenBank/DDBJ databases">
        <title>Rhodohalobacter halophilus gen. nov., sp. nov., a moderately halophilic member of the family Balneolaceae.</title>
        <authorList>
            <person name="Xia J."/>
        </authorList>
    </citation>
    <scope>NUCLEOTIDE SEQUENCE</scope>
    <source>
        <strain evidence="3">WB101</strain>
    </source>
</reference>
<dbReference type="PANTHER" id="PTHR24321">
    <property type="entry name" value="DEHYDROGENASES, SHORT CHAIN"/>
    <property type="match status" value="1"/>
</dbReference>
<dbReference type="Gene3D" id="3.40.50.720">
    <property type="entry name" value="NAD(P)-binding Rossmann-like Domain"/>
    <property type="match status" value="1"/>
</dbReference>
<dbReference type="Proteomes" id="UP001165366">
    <property type="component" value="Unassembled WGS sequence"/>
</dbReference>
<name>A0ABS9KFI1_9BACT</name>
<comment type="caution">
    <text evidence="3">The sequence shown here is derived from an EMBL/GenBank/DDBJ whole genome shotgun (WGS) entry which is preliminary data.</text>
</comment>
<protein>
    <submittedName>
        <fullName evidence="3">SDR family oxidoreductase</fullName>
    </submittedName>
</protein>
<dbReference type="NCBIfam" id="NF005559">
    <property type="entry name" value="PRK07231.1"/>
    <property type="match status" value="1"/>
</dbReference>
<dbReference type="InterPro" id="IPR036291">
    <property type="entry name" value="NAD(P)-bd_dom_sf"/>
</dbReference>
<reference evidence="3" key="1">
    <citation type="submission" date="2022-01" db="EMBL/GenBank/DDBJ databases">
        <authorList>
            <person name="Wang Y."/>
        </authorList>
    </citation>
    <scope>NUCLEOTIDE SEQUENCE</scope>
    <source>
        <strain evidence="3">WB101</strain>
    </source>
</reference>
<keyword evidence="4" id="KW-1185">Reference proteome</keyword>
<dbReference type="SUPFAM" id="SSF51735">
    <property type="entry name" value="NAD(P)-binding Rossmann-fold domains"/>
    <property type="match status" value="1"/>
</dbReference>
<organism evidence="3 4">
    <name type="scientific">Rhodohalobacter sulfatireducens</name>
    <dbReference type="NCBI Taxonomy" id="2911366"/>
    <lineage>
        <taxon>Bacteria</taxon>
        <taxon>Pseudomonadati</taxon>
        <taxon>Balneolota</taxon>
        <taxon>Balneolia</taxon>
        <taxon>Balneolales</taxon>
        <taxon>Balneolaceae</taxon>
        <taxon>Rhodohalobacter</taxon>
    </lineage>
</organism>
<gene>
    <name evidence="3" type="ORF">L6773_13585</name>
</gene>
<dbReference type="InterPro" id="IPR002347">
    <property type="entry name" value="SDR_fam"/>
</dbReference>
<keyword evidence="2" id="KW-0560">Oxidoreductase</keyword>
<comment type="similarity">
    <text evidence="1">Belongs to the short-chain dehydrogenases/reductases (SDR) family.</text>
</comment>
<dbReference type="PRINTS" id="PR00081">
    <property type="entry name" value="GDHRDH"/>
</dbReference>
<proteinExistence type="inferred from homology"/>
<dbReference type="CDD" id="cd05233">
    <property type="entry name" value="SDR_c"/>
    <property type="match status" value="1"/>
</dbReference>
<evidence type="ECO:0000256" key="1">
    <source>
        <dbReference type="ARBA" id="ARBA00006484"/>
    </source>
</evidence>
<dbReference type="PANTHER" id="PTHR24321:SF8">
    <property type="entry name" value="ESTRADIOL 17-BETA-DEHYDROGENASE 8-RELATED"/>
    <property type="match status" value="1"/>
</dbReference>
<evidence type="ECO:0000256" key="2">
    <source>
        <dbReference type="ARBA" id="ARBA00023002"/>
    </source>
</evidence>
<sequence length="254" mass="27592">MMRLKNQTAIITGGSGSIGRATAKRFLNEGAEGILLVDQDASALKNVVKSLESDRIKTFTADVSKARDTEKYIEKAIREFGRIDIFFLNAGIEGVVKPLSEYPEDIYDKVMAVNAKSVWLGMKYAFPHMKKHGGSIIINSSVAGLQGTPEVMAYVTSKHAVIGSMRVAALEGAPHNIRVNTIHPSPVDNRMMRSLEEGFSPGAGGDAKQNFEKMIPLGRYAENDEIAELVLFLASDESKFITGSTYVIDGGMTS</sequence>